<dbReference type="InterPro" id="IPR001965">
    <property type="entry name" value="Znf_PHD"/>
</dbReference>
<dbReference type="Pfam" id="PF00628">
    <property type="entry name" value="PHD"/>
    <property type="match status" value="2"/>
</dbReference>
<dbReference type="PROSITE" id="PS51184">
    <property type="entry name" value="JMJC"/>
    <property type="match status" value="1"/>
</dbReference>
<feature type="domain" description="JmjC" evidence="12">
    <location>
        <begin position="394"/>
        <end position="560"/>
    </location>
</feature>
<evidence type="ECO:0000313" key="13">
    <source>
        <dbReference type="EMBL" id="WOL18229.1"/>
    </source>
</evidence>
<dbReference type="GO" id="GO:0008270">
    <property type="term" value="F:zinc ion binding"/>
    <property type="evidence" value="ECO:0007669"/>
    <property type="project" value="UniProtKB-KW"/>
</dbReference>
<evidence type="ECO:0000259" key="11">
    <source>
        <dbReference type="PROSITE" id="PS51183"/>
    </source>
</evidence>
<dbReference type="Pfam" id="PF02373">
    <property type="entry name" value="JmjC"/>
    <property type="match status" value="1"/>
</dbReference>
<dbReference type="Gene3D" id="2.60.120.650">
    <property type="entry name" value="Cupin"/>
    <property type="match status" value="2"/>
</dbReference>
<dbReference type="FunFam" id="2.60.120.650:FF:000042">
    <property type="entry name" value="Transcription factor jumonji (JmjC) domain-containing protein"/>
    <property type="match status" value="1"/>
</dbReference>
<evidence type="ECO:0000256" key="8">
    <source>
        <dbReference type="SAM" id="MobiDB-lite"/>
    </source>
</evidence>
<dbReference type="SUPFAM" id="SSF51197">
    <property type="entry name" value="Clavaminate synthase-like"/>
    <property type="match status" value="1"/>
</dbReference>
<dbReference type="GO" id="GO:0000785">
    <property type="term" value="C:chromatin"/>
    <property type="evidence" value="ECO:0007669"/>
    <property type="project" value="TreeGrafter"/>
</dbReference>
<evidence type="ECO:0000256" key="4">
    <source>
        <dbReference type="ARBA" id="ARBA00022771"/>
    </source>
</evidence>
<keyword evidence="2" id="KW-0479">Metal-binding</keyword>
<dbReference type="Gene3D" id="3.30.40.10">
    <property type="entry name" value="Zinc/RING finger domain, C3HC4 (zinc finger)"/>
    <property type="match status" value="3"/>
</dbReference>
<feature type="domain" description="PHD-type" evidence="9">
    <location>
        <begin position="1716"/>
        <end position="1763"/>
    </location>
</feature>
<sequence>MGKGRPRAVEKGVLGHAPGGASSSSSSSSSSSAASAAVVPQAPVFYPTEEEFADPLAFIFKIRPQAEPFGICRIVPPKSWNPPFALDREAFSFPTKSQAIDRLQARPPSCDPATFRLEYGRFLESHLGKRSARRVVFEGEDLDLCRLYNAVKRYGGYDKVCTEKRWADVARFIRPATKISECAKHVLCQLYREHLYDYEEYNCRLNRGTKKRKAAKPSLERKTSNQSDVPVRQRRRKGLGSQRVKEVVEEEALDQICEQCKSGLHGEVMLLCDRCDKGWHLYCLSPPLTSVPSGNWYCLECVNSDKDSFGFVPGKLYTVDAFKRIDDRMRRKWFGQTNVSRVQMEKKFWEIVEGRAGEVEVMYGNDLDTSLYGSGFPRVNDSIPTAIDPNIWKQYASSPWNLNNLPKLPGSMLRAVHDNIAGVMVPWLYFGMIFSSFCWHVEDHCFYSINYLHWGEPKCWYGVPGTEANAFEKVMREALPDLFEAQPDLLFQLVTMLNPSILLENGVPVYGVLQEPGNFVITFPRSFHGGFNFGLNCAEAVNFAPADWLPHGGVGAELYRLYRKAAVLSHEELLCVVVKSGCSTKAFPYLKEEMQRVFAREKKCREELWVNGVVRSSKMHPKKHPNYVGTEEDPTCIICQQYLYLSAITCSCRPSTFVCLEHWKHLCECKPDKHHLLYRHTLAELGDLIYLVTSESKITNSAKTLQNQFFQGCNSYLSRSSDMKKMKGTEISYSQLAEDWLSHSCHILEIPFSDSVYHNVLTEAEQFLWADHDMDPVRDMTIKLIEAQKWALNINRSLLKIESFEHCSQESKEKVSLSDLEKLLSFQTLPCQLDFSKLKAIVEDAQNLVTEVQCALSSSSSIDTLEILYSRCKEFPISLQVTERLSSEISSAKIWLNNARLCLMEKRRGGVGLDFLNKLKSQMLELHVKLPEMDLLSNMCKEVESWKIRCEDILKGPLKMKELDDFLLSADYLTVSIPEIDILRKYSSDAHSWVSHLENVLQSLNKREDYGNIVVELSDILKAGQSLRVQVDELPHVEAELKRFTCRESALMALTTLMPLGFLQQVLHEASQLEIENEHLFMDVFKVVMSAISWEEGAKFALEHVAHISDFEKILRDSEEILVGLPSLPGVKDAVTTAQLWISRSQPYLDQSANVNPSDSLLQVDELKELVAQLKHLEVTVDGVDKLESIAKEVEGWQQYARSLLENAKSLSYIHHADFRVDNHLLTKIEELKQKIDSAIEVGHSLSFQFEELPELRTASLYWKWCSTAISLCYRIPLRTEVDELLGEADHLPVICSDSHLAQELIVGVKWLKKALYILPGCDSKKRCKLKDVEVILDEIQKIVVSYPMVVTQIQNAIQKHESWVEQVCAYFELPRRQPWSSLLKLKELGEADAFECSELDKVASEAGKVENWMSKCHVILDPVFANLDSLSSGLVQIKTSLDKALDIYCGSKGRRARGFCVCCPSFAGNDEVYTCLVCDDRYHFSCVEPPLANSAMMNEYACSFCVYIENGAIPSNGNQSLISRGNRPEVKSFFQLVSAAGDFFSGFQELNLAEGIVEQAQECNSHLTEVMNTTISYHGKDLSSISESLLRALKAIAVAGIYDHQGFCIFESALSRYSWKVRVRKLLNGSKKPVLQQIQRLIKEGESMGVPSEDHFMKEIAEGRQISLHWADIAKKVASDSGKLALSEVYKLIIEGENLPLHFEKELKSLRERSLLYCICRKPYDQRAMIACDQCDEWYHFDCINLLGPPPKTFYCPACQPSNGGFISLPCAICKEERSCNEGGPDTPACHRESKQIGSRSIRSNIHQNLQHNIDLLQVLRSHSEVDQLWRESKKPLHRVAKRRIML</sequence>
<dbReference type="SMART" id="SM00558">
    <property type="entry name" value="JmjC"/>
    <property type="match status" value="1"/>
</dbReference>
<dbReference type="CDD" id="cd15543">
    <property type="entry name" value="PHD_RSF1"/>
    <property type="match status" value="1"/>
</dbReference>
<evidence type="ECO:0000259" key="12">
    <source>
        <dbReference type="PROSITE" id="PS51184"/>
    </source>
</evidence>
<gene>
    <name evidence="13" type="ORF">Cni_G27022</name>
</gene>
<evidence type="ECO:0000256" key="1">
    <source>
        <dbReference type="ARBA" id="ARBA00004123"/>
    </source>
</evidence>
<proteinExistence type="predicted"/>
<dbReference type="PANTHER" id="PTHR10694:SF133">
    <property type="entry name" value="LYSINE-SPECIFIC DEMETHYLASE JMJ17"/>
    <property type="match status" value="1"/>
</dbReference>
<dbReference type="CDD" id="cd16100">
    <property type="entry name" value="ARID"/>
    <property type="match status" value="1"/>
</dbReference>
<dbReference type="EMBL" id="CP136897">
    <property type="protein sequence ID" value="WOL18229.1"/>
    <property type="molecule type" value="Genomic_DNA"/>
</dbReference>
<dbReference type="GO" id="GO:0005634">
    <property type="term" value="C:nucleus"/>
    <property type="evidence" value="ECO:0007669"/>
    <property type="project" value="UniProtKB-SubCell"/>
</dbReference>
<dbReference type="SMART" id="SM00501">
    <property type="entry name" value="BRIGHT"/>
    <property type="match status" value="1"/>
</dbReference>
<keyword evidence="6" id="KW-0539">Nucleus</keyword>
<dbReference type="SMART" id="SM00249">
    <property type="entry name" value="PHD"/>
    <property type="match status" value="3"/>
</dbReference>
<dbReference type="SUPFAM" id="SSF57903">
    <property type="entry name" value="FYVE/PHD zinc finger"/>
    <property type="match status" value="3"/>
</dbReference>
<dbReference type="SUPFAM" id="SSF46774">
    <property type="entry name" value="ARID-like"/>
    <property type="match status" value="1"/>
</dbReference>
<dbReference type="InterPro" id="IPR004198">
    <property type="entry name" value="Znf_C5HC2"/>
</dbReference>
<dbReference type="PROSITE" id="PS01359">
    <property type="entry name" value="ZF_PHD_1"/>
    <property type="match status" value="1"/>
</dbReference>
<dbReference type="Pfam" id="PF08429">
    <property type="entry name" value="PLU-1"/>
    <property type="match status" value="2"/>
</dbReference>
<protein>
    <submittedName>
        <fullName evidence="13">Lysine-specific demethylase 5B</fullName>
    </submittedName>
</protein>
<dbReference type="InterPro" id="IPR011011">
    <property type="entry name" value="Znf_FYVE_PHD"/>
</dbReference>
<evidence type="ECO:0000256" key="2">
    <source>
        <dbReference type="ARBA" id="ARBA00022723"/>
    </source>
</evidence>
<dbReference type="Pfam" id="PF02375">
    <property type="entry name" value="JmjN"/>
    <property type="match status" value="1"/>
</dbReference>
<evidence type="ECO:0000259" key="10">
    <source>
        <dbReference type="PROSITE" id="PS51011"/>
    </source>
</evidence>
<keyword evidence="5" id="KW-0862">Zinc</keyword>
<evidence type="ECO:0000259" key="9">
    <source>
        <dbReference type="PROSITE" id="PS50016"/>
    </source>
</evidence>
<evidence type="ECO:0000256" key="7">
    <source>
        <dbReference type="PROSITE-ProRule" id="PRU00146"/>
    </source>
</evidence>
<evidence type="ECO:0000256" key="3">
    <source>
        <dbReference type="ARBA" id="ARBA00022737"/>
    </source>
</evidence>
<dbReference type="Proteomes" id="UP001327560">
    <property type="component" value="Chromosome 8"/>
</dbReference>
<keyword evidence="14" id="KW-1185">Reference proteome</keyword>
<evidence type="ECO:0000313" key="14">
    <source>
        <dbReference type="Proteomes" id="UP001327560"/>
    </source>
</evidence>
<accession>A0AAQ3L0G9</accession>
<evidence type="ECO:0000256" key="6">
    <source>
        <dbReference type="ARBA" id="ARBA00023242"/>
    </source>
</evidence>
<dbReference type="InterPro" id="IPR013083">
    <property type="entry name" value="Znf_RING/FYVE/PHD"/>
</dbReference>
<dbReference type="SMART" id="SM01014">
    <property type="entry name" value="ARID"/>
    <property type="match status" value="1"/>
</dbReference>
<dbReference type="Pfam" id="PF01388">
    <property type="entry name" value="ARID"/>
    <property type="match status" value="1"/>
</dbReference>
<keyword evidence="3" id="KW-0677">Repeat</keyword>
<dbReference type="GO" id="GO:0010468">
    <property type="term" value="P:regulation of gene expression"/>
    <property type="evidence" value="ECO:0007669"/>
    <property type="project" value="TreeGrafter"/>
</dbReference>
<feature type="region of interest" description="Disordered" evidence="8">
    <location>
        <begin position="212"/>
        <end position="240"/>
    </location>
</feature>
<feature type="region of interest" description="Disordered" evidence="8">
    <location>
        <begin position="1"/>
        <end position="33"/>
    </location>
</feature>
<evidence type="ECO:0000256" key="5">
    <source>
        <dbReference type="ARBA" id="ARBA00022833"/>
    </source>
</evidence>
<name>A0AAQ3L0G9_9LILI</name>
<feature type="domain" description="JmjN" evidence="11">
    <location>
        <begin position="42"/>
        <end position="83"/>
    </location>
</feature>
<organism evidence="13 14">
    <name type="scientific">Canna indica</name>
    <name type="common">Indian-shot</name>
    <dbReference type="NCBI Taxonomy" id="4628"/>
    <lineage>
        <taxon>Eukaryota</taxon>
        <taxon>Viridiplantae</taxon>
        <taxon>Streptophyta</taxon>
        <taxon>Embryophyta</taxon>
        <taxon>Tracheophyta</taxon>
        <taxon>Spermatophyta</taxon>
        <taxon>Magnoliopsida</taxon>
        <taxon>Liliopsida</taxon>
        <taxon>Zingiberales</taxon>
        <taxon>Cannaceae</taxon>
        <taxon>Canna</taxon>
    </lineage>
</organism>
<dbReference type="PROSITE" id="PS51011">
    <property type="entry name" value="ARID"/>
    <property type="match status" value="1"/>
</dbReference>
<dbReference type="InterPro" id="IPR036431">
    <property type="entry name" value="ARID_dom_sf"/>
</dbReference>
<dbReference type="Pfam" id="PF02928">
    <property type="entry name" value="zf-C5HC2"/>
    <property type="match status" value="1"/>
</dbReference>
<dbReference type="InterPro" id="IPR013637">
    <property type="entry name" value="Lys_sp_deMease-like_dom"/>
</dbReference>
<dbReference type="InterPro" id="IPR019787">
    <property type="entry name" value="Znf_PHD-finger"/>
</dbReference>
<feature type="domain" description="ARID" evidence="10">
    <location>
        <begin position="109"/>
        <end position="203"/>
    </location>
</feature>
<dbReference type="InterPro" id="IPR003347">
    <property type="entry name" value="JmjC_dom"/>
</dbReference>
<reference evidence="13 14" key="1">
    <citation type="submission" date="2023-10" db="EMBL/GenBank/DDBJ databases">
        <title>Chromosome-scale genome assembly provides insights into flower coloration mechanisms of Canna indica.</title>
        <authorList>
            <person name="Li C."/>
        </authorList>
    </citation>
    <scope>NUCLEOTIDE SEQUENCE [LARGE SCALE GENOMIC DNA]</scope>
    <source>
        <tissue evidence="13">Flower</tissue>
    </source>
</reference>
<dbReference type="PROSITE" id="PS51183">
    <property type="entry name" value="JMJN"/>
    <property type="match status" value="1"/>
</dbReference>
<dbReference type="InterPro" id="IPR001606">
    <property type="entry name" value="ARID_dom"/>
</dbReference>
<dbReference type="InterPro" id="IPR019786">
    <property type="entry name" value="Zinc_finger_PHD-type_CS"/>
</dbReference>
<dbReference type="GO" id="GO:0032452">
    <property type="term" value="F:histone demethylase activity"/>
    <property type="evidence" value="ECO:0007669"/>
    <property type="project" value="TreeGrafter"/>
</dbReference>
<dbReference type="SMART" id="SM00545">
    <property type="entry name" value="JmjN"/>
    <property type="match status" value="1"/>
</dbReference>
<dbReference type="GO" id="GO:0003677">
    <property type="term" value="F:DNA binding"/>
    <property type="evidence" value="ECO:0007669"/>
    <property type="project" value="InterPro"/>
</dbReference>
<comment type="subcellular location">
    <subcellularLocation>
        <location evidence="1">Nucleus</location>
    </subcellularLocation>
</comment>
<keyword evidence="4 7" id="KW-0863">Zinc-finger</keyword>
<feature type="compositionally biased region" description="Low complexity" evidence="8">
    <location>
        <begin position="21"/>
        <end position="33"/>
    </location>
</feature>
<feature type="domain" description="PHD-type" evidence="9">
    <location>
        <begin position="254"/>
        <end position="304"/>
    </location>
</feature>
<dbReference type="PANTHER" id="PTHR10694">
    <property type="entry name" value="LYSINE-SPECIFIC DEMETHYLASE"/>
    <property type="match status" value="1"/>
</dbReference>
<dbReference type="PROSITE" id="PS50016">
    <property type="entry name" value="ZF_PHD_2"/>
    <property type="match status" value="2"/>
</dbReference>
<dbReference type="InterPro" id="IPR003349">
    <property type="entry name" value="JmjN"/>
</dbReference>
<dbReference type="Gene3D" id="1.10.150.60">
    <property type="entry name" value="ARID DNA-binding domain"/>
    <property type="match status" value="1"/>
</dbReference>